<dbReference type="GO" id="GO:0006355">
    <property type="term" value="P:regulation of DNA-templated transcription"/>
    <property type="evidence" value="ECO:0007669"/>
    <property type="project" value="UniProtKB-ARBA"/>
</dbReference>
<sequence length="622" mass="68373">MTTNKTVVEGSKPVCAVEIVPKPPPSTTSAPVMVVAKMTAAGGVRGTATQQQMTNTALNPVVQSCPSPAPGRTVVITVPRAPTSQPVTPAPRVQTTTTTQLPANFQIPPGMMLIRSSSGQLMMVSQQALAQAQQAASRPNTGPPTPTVLTPPPTPSVSQSKDKVTMIRMAAPPNYQSSPMQKTALVKVVGVPPKALIAQPPIQTRILTSVTEPKKAATPAFSQETLESVKKCKNFLVTLIKLASSDSRSEIMANNVRGLVKILLEGKLDAEEFTEKLYCELKSTPQPCLVPFLKKSLPAVRVLTPDPQLFIQQASCKATLVPKSATDNAKQMMPPPRPGQAWLSQPQSKLVPKTTGLQSARNYTGKLPMRECYEQPHQTSKSVAGTYKEDDDINDVASMAGVNLREENARILTTQVGAVVQSCHDQPFLAPNALLTKLLQMGKLVGVNEVGPEVGALVSHATQEFLRTLLEKLSVMAQHRKNLVKDDWFYSKVSDVRSQLKFLEDVETLRKKRKDEEERERMLRLARRRCHFEDPEMILLKQRAKELQLLEQAELQQREANLAALAAIGPRKKRPLELDGQVCVLPRPSIPRVTRIILRDLVQCMEQDRLLRHSLTLYRAML</sequence>
<evidence type="ECO:0000256" key="4">
    <source>
        <dbReference type="ARBA" id="ARBA00023163"/>
    </source>
</evidence>
<evidence type="ECO:0000256" key="1">
    <source>
        <dbReference type="ARBA" id="ARBA00004123"/>
    </source>
</evidence>
<organism evidence="8 9">
    <name type="scientific">Knipowitschia caucasica</name>
    <name type="common">Caucasian dwarf goby</name>
    <name type="synonym">Pomatoschistus caucasicus</name>
    <dbReference type="NCBI Taxonomy" id="637954"/>
    <lineage>
        <taxon>Eukaryota</taxon>
        <taxon>Metazoa</taxon>
        <taxon>Chordata</taxon>
        <taxon>Craniata</taxon>
        <taxon>Vertebrata</taxon>
        <taxon>Euteleostomi</taxon>
        <taxon>Actinopterygii</taxon>
        <taxon>Neopterygii</taxon>
        <taxon>Teleostei</taxon>
        <taxon>Neoteleostei</taxon>
        <taxon>Acanthomorphata</taxon>
        <taxon>Gobiaria</taxon>
        <taxon>Gobiiformes</taxon>
        <taxon>Gobioidei</taxon>
        <taxon>Gobiidae</taxon>
        <taxon>Gobiinae</taxon>
        <taxon>Knipowitschia</taxon>
    </lineage>
</organism>
<keyword evidence="4" id="KW-0804">Transcription</keyword>
<keyword evidence="3" id="KW-0805">Transcription regulation</keyword>
<dbReference type="SMART" id="SM00549">
    <property type="entry name" value="TAFH"/>
    <property type="match status" value="1"/>
</dbReference>
<dbReference type="EMBL" id="OZ035824">
    <property type="protein sequence ID" value="CAL1593146.1"/>
    <property type="molecule type" value="Genomic_DNA"/>
</dbReference>
<evidence type="ECO:0000259" key="7">
    <source>
        <dbReference type="PROSITE" id="PS51119"/>
    </source>
</evidence>
<dbReference type="PANTHER" id="PTHR15138:SF22">
    <property type="entry name" value="TAFH DOMAIN-CONTAINING PROTEIN"/>
    <property type="match status" value="1"/>
</dbReference>
<feature type="region of interest" description="Disordered" evidence="6">
    <location>
        <begin position="129"/>
        <end position="159"/>
    </location>
</feature>
<comment type="similarity">
    <text evidence="2">Belongs to the TAF4 family.</text>
</comment>
<feature type="compositionally biased region" description="Pro residues" evidence="6">
    <location>
        <begin position="141"/>
        <end position="155"/>
    </location>
</feature>
<evidence type="ECO:0000313" key="8">
    <source>
        <dbReference type="EMBL" id="CAL1593146.1"/>
    </source>
</evidence>
<dbReference type="PROSITE" id="PS51119">
    <property type="entry name" value="TAFH"/>
    <property type="match status" value="1"/>
</dbReference>
<reference evidence="8 9" key="1">
    <citation type="submission" date="2024-04" db="EMBL/GenBank/DDBJ databases">
        <authorList>
            <person name="Waldvogel A.-M."/>
            <person name="Schoenle A."/>
        </authorList>
    </citation>
    <scope>NUCLEOTIDE SEQUENCE [LARGE SCALE GENOMIC DNA]</scope>
</reference>
<dbReference type="InterPro" id="IPR007900">
    <property type="entry name" value="TAF4_C"/>
</dbReference>
<keyword evidence="9" id="KW-1185">Reference proteome</keyword>
<protein>
    <recommendedName>
        <fullName evidence="7">TAFH domain-containing protein</fullName>
    </recommendedName>
</protein>
<name>A0AAV2KSY8_KNICA</name>
<comment type="subcellular location">
    <subcellularLocation>
        <location evidence="1">Nucleus</location>
    </subcellularLocation>
</comment>
<dbReference type="GO" id="GO:0005669">
    <property type="term" value="C:transcription factor TFIID complex"/>
    <property type="evidence" value="ECO:0007669"/>
    <property type="project" value="InterPro"/>
</dbReference>
<dbReference type="GO" id="GO:0016251">
    <property type="term" value="F:RNA polymerase II general transcription initiation factor activity"/>
    <property type="evidence" value="ECO:0007669"/>
    <property type="project" value="TreeGrafter"/>
</dbReference>
<dbReference type="InterPro" id="IPR037249">
    <property type="entry name" value="TAFH/NHR1_dom_sf"/>
</dbReference>
<dbReference type="GO" id="GO:0006367">
    <property type="term" value="P:transcription initiation at RNA polymerase II promoter"/>
    <property type="evidence" value="ECO:0007669"/>
    <property type="project" value="TreeGrafter"/>
</dbReference>
<proteinExistence type="inferred from homology"/>
<dbReference type="Pfam" id="PF07531">
    <property type="entry name" value="TAFH"/>
    <property type="match status" value="1"/>
</dbReference>
<evidence type="ECO:0000256" key="6">
    <source>
        <dbReference type="SAM" id="MobiDB-lite"/>
    </source>
</evidence>
<dbReference type="CDD" id="cd08045">
    <property type="entry name" value="HFD_TAF4"/>
    <property type="match status" value="1"/>
</dbReference>
<feature type="compositionally biased region" description="Low complexity" evidence="6">
    <location>
        <begin position="129"/>
        <end position="140"/>
    </location>
</feature>
<dbReference type="SUPFAM" id="SSF47113">
    <property type="entry name" value="Histone-fold"/>
    <property type="match status" value="1"/>
</dbReference>
<evidence type="ECO:0000256" key="5">
    <source>
        <dbReference type="ARBA" id="ARBA00023242"/>
    </source>
</evidence>
<dbReference type="InterPro" id="IPR009072">
    <property type="entry name" value="Histone-fold"/>
</dbReference>
<evidence type="ECO:0000313" key="9">
    <source>
        <dbReference type="Proteomes" id="UP001497482"/>
    </source>
</evidence>
<gene>
    <name evidence="8" type="ORF">KC01_LOCUS22292</name>
</gene>
<dbReference type="InterPro" id="IPR045144">
    <property type="entry name" value="TAF4"/>
</dbReference>
<dbReference type="Gene3D" id="1.20.120.1110">
    <property type="entry name" value="TAFH/NHR1 domain"/>
    <property type="match status" value="1"/>
</dbReference>
<dbReference type="Gene3D" id="1.10.20.10">
    <property type="entry name" value="Histone, subunit A"/>
    <property type="match status" value="1"/>
</dbReference>
<accession>A0AAV2KSY8</accession>
<dbReference type="SUPFAM" id="SSF158553">
    <property type="entry name" value="TAFH domain-like"/>
    <property type="match status" value="1"/>
</dbReference>
<dbReference type="PANTHER" id="PTHR15138">
    <property type="entry name" value="TRANSCRIPTION INITIATION FACTOR TFIID SUBUNIT 4"/>
    <property type="match status" value="1"/>
</dbReference>
<dbReference type="Pfam" id="PF05236">
    <property type="entry name" value="TAF4"/>
    <property type="match status" value="1"/>
</dbReference>
<feature type="domain" description="TAFH" evidence="7">
    <location>
        <begin position="226"/>
        <end position="323"/>
    </location>
</feature>
<dbReference type="GO" id="GO:0003677">
    <property type="term" value="F:DNA binding"/>
    <property type="evidence" value="ECO:0007669"/>
    <property type="project" value="TreeGrafter"/>
</dbReference>
<dbReference type="InterPro" id="IPR003894">
    <property type="entry name" value="TAFH_NHR1"/>
</dbReference>
<keyword evidence="5" id="KW-0539">Nucleus</keyword>
<evidence type="ECO:0000256" key="3">
    <source>
        <dbReference type="ARBA" id="ARBA00023015"/>
    </source>
</evidence>
<evidence type="ECO:0000256" key="2">
    <source>
        <dbReference type="ARBA" id="ARBA00006178"/>
    </source>
</evidence>
<dbReference type="AlphaFoldDB" id="A0AAV2KSY8"/>
<dbReference type="Proteomes" id="UP001497482">
    <property type="component" value="Chromosome 2"/>
</dbReference>
<dbReference type="GO" id="GO:0046982">
    <property type="term" value="F:protein heterodimerization activity"/>
    <property type="evidence" value="ECO:0007669"/>
    <property type="project" value="InterPro"/>
</dbReference>